<sequence>MSDPAIDAAKRAMQNQFGHSWSDPSYTLKVRADAAREALAPARDWFERENARLAVDAAHFRRWDLGAELAVIRSEQAALRALAPLLYSSDELGDNP</sequence>
<dbReference type="GeneID" id="77930692"/>
<name>A0A5P8DE28_9CAUD</name>
<accession>A0A5P8DE28</accession>
<evidence type="ECO:0000313" key="2">
    <source>
        <dbReference type="Proteomes" id="UP000326737"/>
    </source>
</evidence>
<dbReference type="Proteomes" id="UP000326737">
    <property type="component" value="Segment"/>
</dbReference>
<proteinExistence type="predicted"/>
<dbReference type="EMBL" id="MN428053">
    <property type="protein sequence ID" value="QFP96672.1"/>
    <property type="molecule type" value="Genomic_DNA"/>
</dbReference>
<organism evidence="1 2">
    <name type="scientific">Gordonia phage Denise</name>
    <dbReference type="NCBI Taxonomy" id="2652879"/>
    <lineage>
        <taxon>Viruses</taxon>
        <taxon>Duplodnaviria</taxon>
        <taxon>Heunggongvirae</taxon>
        <taxon>Uroviricota</taxon>
        <taxon>Caudoviricetes</taxon>
        <taxon>Denisevirus</taxon>
        <taxon>Denisevirus denise</taxon>
    </lineage>
</organism>
<reference evidence="1 2" key="1">
    <citation type="submission" date="2019-09" db="EMBL/GenBank/DDBJ databases">
        <authorList>
            <person name="Silva M.P."/>
            <person name="Gonzalez K."/>
            <person name="Koka A.K."/>
            <person name="Cabrera L."/>
            <person name="Cambron D.A."/>
            <person name="Diaz-Ariza A.M."/>
            <person name="Escobar S.L."/>
            <person name="Gali A.E."/>
            <person name="Garcia A."/>
            <person name="Gonzalez K.S."/>
            <person name="Mejia V.A."/>
            <person name="Morales N.J."/>
            <person name="Puente P.E."/>
            <person name="Ramos S.M."/>
            <person name="Rivera A.M."/>
            <person name="Ruas A.M."/>
            <person name="Ruiz E.O."/>
            <person name="Rustin G.O."/>
            <person name="Santana P.N."/>
            <person name="Alonso A."/>
            <person name="Arias E."/>
            <person name="Boaretto D."/>
            <person name="Casey G.B."/>
            <person name="Fernandez S.D."/>
            <person name="Flores B.C."/>
            <person name="Gonzalez C.A."/>
            <person name="Hernandez L.A."/>
            <person name="Lormand T.I."/>
            <person name="Oro J.D."/>
            <person name="Pineiro L."/>
            <person name="Quintana A.E."/>
            <person name="Solorzano G.E."/>
            <person name="Waikel P.A."/>
            <person name="Dougan K.E."/>
            <person name="Rodriguez-Lanetty M."/>
            <person name="Ball S.L."/>
            <person name="Garlena R.A."/>
            <person name="Russell D.A."/>
            <person name="Pope W.H."/>
            <person name="Jacobs-Sera D."/>
            <person name="Hatfull G.F."/>
        </authorList>
    </citation>
    <scope>NUCLEOTIDE SEQUENCE [LARGE SCALE GENOMIC DNA]</scope>
</reference>
<dbReference type="RefSeq" id="YP_010654840.1">
    <property type="nucleotide sequence ID" value="NC_070816.1"/>
</dbReference>
<protein>
    <submittedName>
        <fullName evidence="1">Uncharacterized protein</fullName>
    </submittedName>
</protein>
<gene>
    <name evidence="1" type="primary">57</name>
    <name evidence="1" type="ORF">SEA_DENISE_57</name>
</gene>
<dbReference type="KEGG" id="vg:77930692"/>
<keyword evidence="2" id="KW-1185">Reference proteome</keyword>
<evidence type="ECO:0000313" key="1">
    <source>
        <dbReference type="EMBL" id="QFP96672.1"/>
    </source>
</evidence>